<dbReference type="Proteomes" id="UP000006655">
    <property type="component" value="Chromosome"/>
</dbReference>
<dbReference type="GO" id="GO:0005524">
    <property type="term" value="F:ATP binding"/>
    <property type="evidence" value="ECO:0007669"/>
    <property type="project" value="UniProtKB-KW"/>
</dbReference>
<dbReference type="InterPro" id="IPR027417">
    <property type="entry name" value="P-loop_NTPase"/>
</dbReference>
<dbReference type="PANTHER" id="PTHR10513">
    <property type="entry name" value="DEOXYNUCLEOSIDE KINASE"/>
    <property type="match status" value="1"/>
</dbReference>
<keyword evidence="3" id="KW-0547">Nucleotide-binding</keyword>
<feature type="binding site" evidence="2">
    <location>
        <position position="84"/>
    </location>
    <ligand>
        <name>substrate</name>
    </ligand>
</feature>
<dbReference type="InterPro" id="IPR050566">
    <property type="entry name" value="Deoxyribonucleoside_kinase"/>
</dbReference>
<evidence type="ECO:0000313" key="6">
    <source>
        <dbReference type="EMBL" id="AGK05216.1"/>
    </source>
</evidence>
<dbReference type="Pfam" id="PF01712">
    <property type="entry name" value="dNK"/>
    <property type="match status" value="1"/>
</dbReference>
<dbReference type="SUPFAM" id="SSF52540">
    <property type="entry name" value="P-loop containing nucleoside triphosphate hydrolases"/>
    <property type="match status" value="1"/>
</dbReference>
<dbReference type="Proteomes" id="UP000013026">
    <property type="component" value="Chromosome"/>
</dbReference>
<dbReference type="CDD" id="cd01673">
    <property type="entry name" value="dNK"/>
    <property type="match status" value="1"/>
</dbReference>
<dbReference type="GO" id="GO:0019136">
    <property type="term" value="F:deoxynucleoside kinase activity"/>
    <property type="evidence" value="ECO:0007669"/>
    <property type="project" value="InterPro"/>
</dbReference>
<feature type="binding site" evidence="3">
    <location>
        <begin position="7"/>
        <end position="15"/>
    </location>
    <ligand>
        <name>ATP</name>
        <dbReference type="ChEBI" id="CHEBI:30616"/>
    </ligand>
</feature>
<reference evidence="5 7" key="1">
    <citation type="journal article" date="2010" name="Stand. Genomic Sci.">
        <title>Complete genome sequence of Meiothermus ruber type strain (21).</title>
        <authorList>
            <person name="Tindall B.J."/>
            <person name="Sikorski J."/>
            <person name="Lucas S."/>
            <person name="Goltsman E."/>
            <person name="Copeland A."/>
            <person name="Glavina Del Rio T."/>
            <person name="Nolan M."/>
            <person name="Tice H."/>
            <person name="Cheng J.F."/>
            <person name="Han C."/>
            <person name="Pitluck S."/>
            <person name="Liolios K."/>
            <person name="Ivanova N."/>
            <person name="Mavromatis K."/>
            <person name="Ovchinnikova G."/>
            <person name="Pati A."/>
            <person name="Fahnrich R."/>
            <person name="Goodwin L."/>
            <person name="Chen A."/>
            <person name="Palaniappan K."/>
            <person name="Land M."/>
            <person name="Hauser L."/>
            <person name="Chang Y.J."/>
            <person name="Jeffries C.D."/>
            <person name="Rohde M."/>
            <person name="Goker M."/>
            <person name="Woyke T."/>
            <person name="Bristow J."/>
            <person name="Eisen J.A."/>
            <person name="Markowitz V."/>
            <person name="Hugenholtz P."/>
            <person name="Kyrpides N.C."/>
            <person name="Klenk H.P."/>
            <person name="Lapidus A."/>
        </authorList>
    </citation>
    <scope>NUCLEOTIDE SEQUENCE [LARGE SCALE GENOMIC DNA]</scope>
    <source>
        <strain evidence="7">ATCC 35948 / DSM 1279 / VKM B-1258 / 21</strain>
        <strain evidence="5">DSM 1279</strain>
    </source>
</reference>
<reference evidence="6" key="2">
    <citation type="submission" date="2013-04" db="EMBL/GenBank/DDBJ databases">
        <title>Non-Hybrid, Finished Microbial Genome Assemblies from Long-Read SMRT Sequencing Data.</title>
        <authorList>
            <person name="Klammer A."/>
            <person name="Drake J."/>
            <person name="Heiner C."/>
            <person name="Clum A."/>
            <person name="Copeland A."/>
            <person name="Huddleston J."/>
            <person name="Eichler E."/>
            <person name="Turner S.W."/>
        </authorList>
    </citation>
    <scope>NUCLEOTIDE SEQUENCE</scope>
    <source>
        <strain evidence="6">DSM 1279</strain>
    </source>
</reference>
<dbReference type="GO" id="GO:0005737">
    <property type="term" value="C:cytoplasm"/>
    <property type="evidence" value="ECO:0007669"/>
    <property type="project" value="TreeGrafter"/>
</dbReference>
<feature type="binding site" evidence="2">
    <location>
        <position position="54"/>
    </location>
    <ligand>
        <name>substrate</name>
    </ligand>
</feature>
<dbReference type="RefSeq" id="WP_013014832.1">
    <property type="nucleotide sequence ID" value="NC_013946.1"/>
</dbReference>
<organism evidence="6 8">
    <name type="scientific">Meiothermus ruber (strain ATCC 35948 / DSM 1279 / VKM B-1258 / 21)</name>
    <name type="common">Thermus ruber</name>
    <dbReference type="NCBI Taxonomy" id="504728"/>
    <lineage>
        <taxon>Bacteria</taxon>
        <taxon>Thermotogati</taxon>
        <taxon>Deinococcota</taxon>
        <taxon>Deinococci</taxon>
        <taxon>Thermales</taxon>
        <taxon>Thermaceae</taxon>
        <taxon>Meiothermus</taxon>
    </lineage>
</organism>
<gene>
    <name evidence="5" type="ordered locus">Mrub_2584</name>
    <name evidence="6" type="ORF">K649_09620</name>
</gene>
<dbReference type="KEGG" id="mre:K649_09620"/>
<evidence type="ECO:0000256" key="3">
    <source>
        <dbReference type="PIRSR" id="PIRSR000705-3"/>
    </source>
</evidence>
<accession>D3PN07</accession>
<protein>
    <submittedName>
        <fullName evidence="6">Deoxynucleoside kinase</fullName>
    </submittedName>
</protein>
<dbReference type="InterPro" id="IPR002624">
    <property type="entry name" value="DCK/DGK"/>
</dbReference>
<feature type="domain" description="Deoxynucleoside kinase" evidence="4">
    <location>
        <begin position="3"/>
        <end position="191"/>
    </location>
</feature>
<dbReference type="KEGG" id="mrb:Mrub_2584"/>
<evidence type="ECO:0000256" key="2">
    <source>
        <dbReference type="PIRSR" id="PIRSR000705-2"/>
    </source>
</evidence>
<dbReference type="InterPro" id="IPR031314">
    <property type="entry name" value="DNK_dom"/>
</dbReference>
<evidence type="ECO:0000313" key="7">
    <source>
        <dbReference type="Proteomes" id="UP000006655"/>
    </source>
</evidence>
<dbReference type="EMBL" id="CP001743">
    <property type="protein sequence ID" value="ADD29334.1"/>
    <property type="molecule type" value="Genomic_DNA"/>
</dbReference>
<dbReference type="STRING" id="504728.K649_09620"/>
<evidence type="ECO:0000256" key="1">
    <source>
        <dbReference type="PIRSR" id="PIRSR000705-1"/>
    </source>
</evidence>
<keyword evidence="6" id="KW-0808">Transferase</keyword>
<dbReference type="eggNOG" id="COG1428">
    <property type="taxonomic scope" value="Bacteria"/>
</dbReference>
<keyword evidence="7" id="KW-1185">Reference proteome</keyword>
<evidence type="ECO:0000259" key="4">
    <source>
        <dbReference type="Pfam" id="PF01712"/>
    </source>
</evidence>
<dbReference type="AlphaFoldDB" id="D3PN07"/>
<feature type="binding site" evidence="2">
    <location>
        <position position="145"/>
    </location>
    <ligand>
        <name>substrate</name>
    </ligand>
</feature>
<dbReference type="PIRSF" id="PIRSF000705">
    <property type="entry name" value="DNK"/>
    <property type="match status" value="1"/>
</dbReference>
<dbReference type="OrthoDB" id="9776634at2"/>
<feature type="binding site" evidence="2">
    <location>
        <position position="79"/>
    </location>
    <ligand>
        <name>substrate</name>
    </ligand>
</feature>
<feature type="binding site" evidence="2">
    <location>
        <position position="43"/>
    </location>
    <ligand>
        <name>substrate</name>
    </ligand>
</feature>
<keyword evidence="6" id="KW-0418">Kinase</keyword>
<feature type="active site" description="Proton acceptor" evidence="1">
    <location>
        <position position="78"/>
    </location>
</feature>
<reference evidence="6 8" key="3">
    <citation type="submission" date="2013-04" db="EMBL/GenBank/DDBJ databases">
        <authorList>
            <person name="Chin J."/>
            <person name="Alexander D.H."/>
            <person name="Marks P."/>
            <person name="Korlach J."/>
            <person name="Clum A."/>
            <person name="Copeland A."/>
        </authorList>
    </citation>
    <scope>NUCLEOTIDE SEQUENCE [LARGE SCALE GENOMIC DNA]</scope>
    <source>
        <strain evidence="8">ATCC 35948 / DSM 1279 / VKM B-1258 / 21</strain>
        <strain evidence="6">DSM 1279</strain>
    </source>
</reference>
<name>D3PN07_MEIRD</name>
<proteinExistence type="predicted"/>
<keyword evidence="3" id="KW-0067">ATP-binding</keyword>
<evidence type="ECO:0000313" key="5">
    <source>
        <dbReference type="EMBL" id="ADD29334.1"/>
    </source>
</evidence>
<sequence>MYIAIAGNIGSGKSTLTGLLAQRYGLLPVYETVDENPYLADFYADMGRWAFQSQVFFLAKRLRQHLEQINPAQHVVQDRTIYEDAFIFAQNLRISGHLAERDWQTYLALYEGIAPALRKPDLLIYVRASVETLQAHIARRGRAYEQRIPPAYLASLNRLYEAWIGAYNLSPVLVISSDNINYADDAEARELMFRMLEAYGLSRPLV</sequence>
<dbReference type="PANTHER" id="PTHR10513:SF35">
    <property type="entry name" value="DEOXYADENOSINE KINASE"/>
    <property type="match status" value="1"/>
</dbReference>
<evidence type="ECO:0000313" key="8">
    <source>
        <dbReference type="Proteomes" id="UP000013026"/>
    </source>
</evidence>
<dbReference type="Gene3D" id="3.40.50.300">
    <property type="entry name" value="P-loop containing nucleotide triphosphate hydrolases"/>
    <property type="match status" value="1"/>
</dbReference>
<feature type="binding site" evidence="2">
    <location>
        <position position="31"/>
    </location>
    <ligand>
        <name>substrate</name>
    </ligand>
</feature>
<dbReference type="EMBL" id="CP005385">
    <property type="protein sequence ID" value="AGK05216.1"/>
    <property type="molecule type" value="Genomic_DNA"/>
</dbReference>
<dbReference type="PATRIC" id="fig|504728.9.peg.1983"/>